<organism evidence="1">
    <name type="scientific">marine sediment metagenome</name>
    <dbReference type="NCBI Taxonomy" id="412755"/>
    <lineage>
        <taxon>unclassified sequences</taxon>
        <taxon>metagenomes</taxon>
        <taxon>ecological metagenomes</taxon>
    </lineage>
</organism>
<dbReference type="EMBL" id="LAZR01035174">
    <property type="protein sequence ID" value="KKL28221.1"/>
    <property type="molecule type" value="Genomic_DNA"/>
</dbReference>
<comment type="caution">
    <text evidence="1">The sequence shown here is derived from an EMBL/GenBank/DDBJ whole genome shotgun (WGS) entry which is preliminary data.</text>
</comment>
<dbReference type="AlphaFoldDB" id="A0A0F9EEF5"/>
<feature type="non-terminal residue" evidence="1">
    <location>
        <position position="1"/>
    </location>
</feature>
<name>A0A0F9EEF5_9ZZZZ</name>
<accession>A0A0F9EEF5</accession>
<protein>
    <submittedName>
        <fullName evidence="1">Uncharacterized protein</fullName>
    </submittedName>
</protein>
<proteinExistence type="predicted"/>
<sequence>VLKWKGVDYKDDKVFLKEAWIRGKYVNSLEKLENEDWILIDCREHEEVSHPFLLVYWAEVYKKEKEKKF</sequence>
<evidence type="ECO:0000313" key="1">
    <source>
        <dbReference type="EMBL" id="KKL28221.1"/>
    </source>
</evidence>
<gene>
    <name evidence="1" type="ORF">LCGC14_2377290</name>
</gene>
<reference evidence="1" key="1">
    <citation type="journal article" date="2015" name="Nature">
        <title>Complex archaea that bridge the gap between prokaryotes and eukaryotes.</title>
        <authorList>
            <person name="Spang A."/>
            <person name="Saw J.H."/>
            <person name="Jorgensen S.L."/>
            <person name="Zaremba-Niedzwiedzka K."/>
            <person name="Martijn J."/>
            <person name="Lind A.E."/>
            <person name="van Eijk R."/>
            <person name="Schleper C."/>
            <person name="Guy L."/>
            <person name="Ettema T.J."/>
        </authorList>
    </citation>
    <scope>NUCLEOTIDE SEQUENCE</scope>
</reference>